<dbReference type="EMBL" id="JAHYBZ010000006">
    <property type="protein sequence ID" value="MBW6399629.1"/>
    <property type="molecule type" value="Genomic_DNA"/>
</dbReference>
<dbReference type="Proteomes" id="UP001196565">
    <property type="component" value="Unassembled WGS sequence"/>
</dbReference>
<evidence type="ECO:0000313" key="1">
    <source>
        <dbReference type="EMBL" id="MBW6399629.1"/>
    </source>
</evidence>
<accession>A0ABS7ABF3</accession>
<dbReference type="RefSeq" id="WP_219764238.1">
    <property type="nucleotide sequence ID" value="NZ_JAHYBZ010000006.1"/>
</dbReference>
<comment type="caution">
    <text evidence="1">The sequence shown here is derived from an EMBL/GenBank/DDBJ whole genome shotgun (WGS) entry which is preliminary data.</text>
</comment>
<protein>
    <recommendedName>
        <fullName evidence="3">Glycosyltransferase family 1 protein</fullName>
    </recommendedName>
</protein>
<sequence>MNAPDSLAELTRRLDALARIGLVAPEGLGPGPFFRALRPPRGPAANHATLIVTPGAPLGLLNRPEEAASRLLDLPAAVLERLRAGAGIVAFDGASEGRPLVATHVAALHGALDRAGIPPHRAAWLQQNRALGPRYAAFCVERGLAPMHIVTTDSYGFLLWDRLFGRLRPPWGWGFALTEAPRRHRWICLNYVLRPHRALIADWLMARPEPGHLSLSTQREAMDAAARARFLADAERLEAGSTGRVAALLGSGLHLGGDTDGFGHPQERVMSLPVPELAAAELFIVTETEMSGGGLLRWTEKTLKAIACGLPFIVFGNPQTVAGLEALGFDLLRDLIDHGYDAEPNPARRFAAAQASVARFLARPAGFTPREMERLRVASAHNREVFAREILRVSALDPLDRLFAMMRGA</sequence>
<reference evidence="1 2" key="1">
    <citation type="submission" date="2021-07" db="EMBL/GenBank/DDBJ databases">
        <authorList>
            <person name="So Y."/>
        </authorList>
    </citation>
    <scope>NUCLEOTIDE SEQUENCE [LARGE SCALE GENOMIC DNA]</scope>
    <source>
        <strain evidence="1 2">HJA6</strain>
    </source>
</reference>
<proteinExistence type="predicted"/>
<evidence type="ECO:0008006" key="3">
    <source>
        <dbReference type="Google" id="ProtNLM"/>
    </source>
</evidence>
<keyword evidence="2" id="KW-1185">Reference proteome</keyword>
<evidence type="ECO:0000313" key="2">
    <source>
        <dbReference type="Proteomes" id="UP001196565"/>
    </source>
</evidence>
<gene>
    <name evidence="1" type="ORF">KPL78_17350</name>
</gene>
<name>A0ABS7ABF3_9PROT</name>
<organism evidence="1 2">
    <name type="scientific">Roseomonas alba</name>
    <dbReference type="NCBI Taxonomy" id="2846776"/>
    <lineage>
        <taxon>Bacteria</taxon>
        <taxon>Pseudomonadati</taxon>
        <taxon>Pseudomonadota</taxon>
        <taxon>Alphaproteobacteria</taxon>
        <taxon>Acetobacterales</taxon>
        <taxon>Roseomonadaceae</taxon>
        <taxon>Roseomonas</taxon>
    </lineage>
</organism>